<feature type="transmembrane region" description="Helical" evidence="1">
    <location>
        <begin position="38"/>
        <end position="57"/>
    </location>
</feature>
<dbReference type="Proteomes" id="UP000184203">
    <property type="component" value="Unassembled WGS sequence"/>
</dbReference>
<reference evidence="5" key="3">
    <citation type="submission" date="2016-11" db="EMBL/GenBank/DDBJ databases">
        <authorList>
            <person name="Varghese N."/>
            <person name="Submissions S."/>
        </authorList>
    </citation>
    <scope>NUCLEOTIDE SEQUENCE [LARGE SCALE GENOMIC DNA]</scope>
    <source>
        <strain evidence="5">DX253</strain>
    </source>
</reference>
<dbReference type="Proteomes" id="UP000003751">
    <property type="component" value="Unassembled WGS sequence"/>
</dbReference>
<evidence type="ECO:0000313" key="3">
    <source>
        <dbReference type="EMBL" id="SHK59017.1"/>
    </source>
</evidence>
<dbReference type="AlphaFoldDB" id="E7R052"/>
<dbReference type="EMBL" id="AEMG01000030">
    <property type="protein sequence ID" value="EFW89946.1"/>
    <property type="molecule type" value="Genomic_DNA"/>
</dbReference>
<dbReference type="STRING" id="797209.GCA_000376445_01506"/>
<sequence length="60" mass="6441">MVSHENKVILFAILVALPVTLGALRVVNDYWFDVPAWAGGAAVILVAVIVPQLYLGYSEG</sequence>
<reference evidence="3" key="2">
    <citation type="submission" date="2016-11" db="EMBL/GenBank/DDBJ databases">
        <authorList>
            <person name="Jaros S."/>
            <person name="Januszkiewicz K."/>
            <person name="Wedrychowicz H."/>
        </authorList>
    </citation>
    <scope>NUCLEOTIDE SEQUENCE [LARGE SCALE GENOMIC DNA]</scope>
    <source>
        <strain evidence="3">DX253</strain>
    </source>
</reference>
<reference evidence="2 4" key="1">
    <citation type="journal article" date="2014" name="ISME J.">
        <title>Trehalose/2-sulfotrehalose biosynthesis and glycine-betaine uptake are widely spread mechanisms for osmoadaptation in the Halobacteriales.</title>
        <authorList>
            <person name="Youssef N.H."/>
            <person name="Savage-Ashlock K.N."/>
            <person name="McCully A.L."/>
            <person name="Luedtke B."/>
            <person name="Shaw E.I."/>
            <person name="Hoff W.D."/>
            <person name="Elshahed M.S."/>
        </authorList>
    </citation>
    <scope>NUCLEOTIDE SEQUENCE [LARGE SCALE GENOMIC DNA]</scope>
    <source>
        <strain evidence="2 4">DX253</strain>
    </source>
</reference>
<accession>E7R052</accession>
<keyword evidence="1" id="KW-1133">Transmembrane helix</keyword>
<dbReference type="InterPro" id="IPR058293">
    <property type="entry name" value="DUF7987"/>
</dbReference>
<dbReference type="EMBL" id="FRAN01000002">
    <property type="protein sequence ID" value="SHK59017.1"/>
    <property type="molecule type" value="Genomic_DNA"/>
</dbReference>
<gene>
    <name evidence="3" type="ORF">SAMN05444342_1776</name>
    <name evidence="2" type="ORF">ZOD2009_22232</name>
</gene>
<evidence type="ECO:0000313" key="5">
    <source>
        <dbReference type="Proteomes" id="UP000184203"/>
    </source>
</evidence>
<protein>
    <submittedName>
        <fullName evidence="2">Uncharacterized protein</fullName>
    </submittedName>
</protein>
<dbReference type="PATRIC" id="fig|797209.4.peg.4370"/>
<evidence type="ECO:0000256" key="1">
    <source>
        <dbReference type="SAM" id="Phobius"/>
    </source>
</evidence>
<keyword evidence="1" id="KW-0472">Membrane</keyword>
<dbReference type="Pfam" id="PF25949">
    <property type="entry name" value="DUF7987"/>
    <property type="match status" value="1"/>
</dbReference>
<keyword evidence="5" id="KW-1185">Reference proteome</keyword>
<evidence type="ECO:0000313" key="4">
    <source>
        <dbReference type="Proteomes" id="UP000003751"/>
    </source>
</evidence>
<evidence type="ECO:0000313" key="2">
    <source>
        <dbReference type="EMBL" id="EFW89946.1"/>
    </source>
</evidence>
<proteinExistence type="predicted"/>
<name>E7R052_HALPU</name>
<dbReference type="RefSeq" id="WP_007983691.1">
    <property type="nucleotide sequence ID" value="NZ_AEMG01000030.1"/>
</dbReference>
<keyword evidence="1" id="KW-0812">Transmembrane</keyword>
<organism evidence="2 4">
    <name type="scientific">Haladaptatus paucihalophilus DX253</name>
    <dbReference type="NCBI Taxonomy" id="797209"/>
    <lineage>
        <taxon>Archaea</taxon>
        <taxon>Methanobacteriati</taxon>
        <taxon>Methanobacteriota</taxon>
        <taxon>Stenosarchaea group</taxon>
        <taxon>Halobacteria</taxon>
        <taxon>Halobacteriales</taxon>
        <taxon>Haladaptataceae</taxon>
        <taxon>Haladaptatus</taxon>
    </lineage>
</organism>